<organism evidence="2 3">
    <name type="scientific">Micromonospora mirobrigensis</name>
    <dbReference type="NCBI Taxonomy" id="262898"/>
    <lineage>
        <taxon>Bacteria</taxon>
        <taxon>Bacillati</taxon>
        <taxon>Actinomycetota</taxon>
        <taxon>Actinomycetes</taxon>
        <taxon>Micromonosporales</taxon>
        <taxon>Micromonosporaceae</taxon>
        <taxon>Micromonospora</taxon>
    </lineage>
</organism>
<comment type="function">
    <text evidence="1">Catalyzes the cleavage of beta-carotene at its central double bond (15,15') to yield two molecules of all-trans-retinal.</text>
</comment>
<keyword evidence="1" id="KW-0479">Metal-binding</keyword>
<keyword evidence="1" id="KW-0223">Dioxygenase</keyword>
<feature type="transmembrane region" description="Helical" evidence="1">
    <location>
        <begin position="277"/>
        <end position="294"/>
    </location>
</feature>
<feature type="binding site" evidence="1">
    <location>
        <position position="39"/>
    </location>
    <ligand>
        <name>Fe cation</name>
        <dbReference type="ChEBI" id="CHEBI:24875"/>
    </ligand>
</feature>
<keyword evidence="1" id="KW-0560">Oxidoreductase</keyword>
<dbReference type="GO" id="GO:0003834">
    <property type="term" value="F:beta-carotene 15,15'-dioxygenase activity"/>
    <property type="evidence" value="ECO:0007669"/>
    <property type="project" value="UniProtKB-EC"/>
</dbReference>
<dbReference type="InterPro" id="IPR022270">
    <property type="entry name" value="Blh_diox"/>
</dbReference>
<keyword evidence="1" id="KW-1003">Cell membrane</keyword>
<feature type="binding site" evidence="1">
    <location>
        <position position="213"/>
    </location>
    <ligand>
        <name>Fe cation</name>
        <dbReference type="ChEBI" id="CHEBI:24875"/>
    </ligand>
</feature>
<dbReference type="GO" id="GO:0005506">
    <property type="term" value="F:iron ion binding"/>
    <property type="evidence" value="ECO:0007669"/>
    <property type="project" value="UniProtKB-UniRule"/>
</dbReference>
<feature type="transmembrane region" description="Helical" evidence="1">
    <location>
        <begin position="58"/>
        <end position="78"/>
    </location>
</feature>
<feature type="transmembrane region" description="Helical" evidence="1">
    <location>
        <begin position="28"/>
        <end position="46"/>
    </location>
</feature>
<feature type="transmembrane region" description="Helical" evidence="1">
    <location>
        <begin position="160"/>
        <end position="178"/>
    </location>
</feature>
<name>A0A1C4Y2C2_9ACTN</name>
<comment type="caution">
    <text evidence="1">Lacks conserved residue(s) required for the propagation of feature annotation.</text>
</comment>
<comment type="subcellular location">
    <subcellularLocation>
        <location evidence="1">Cell membrane</location>
        <topology evidence="1">Multi-pass membrane protein</topology>
    </subcellularLocation>
</comment>
<dbReference type="EMBL" id="FMCX01000003">
    <property type="protein sequence ID" value="SCF14864.1"/>
    <property type="molecule type" value="Genomic_DNA"/>
</dbReference>
<feature type="transmembrane region" description="Helical" evidence="1">
    <location>
        <begin position="244"/>
        <end position="265"/>
    </location>
</feature>
<gene>
    <name evidence="2" type="ORF">GA0070564_103494</name>
</gene>
<keyword evidence="1" id="KW-0812">Transmembrane</keyword>
<accession>A0A1C4Y2C2</accession>
<dbReference type="NCBIfam" id="TIGR03753">
    <property type="entry name" value="blh_monoox"/>
    <property type="match status" value="1"/>
</dbReference>
<feature type="binding site" evidence="1">
    <location>
        <position position="96"/>
    </location>
    <ligand>
        <name>Fe cation</name>
        <dbReference type="ChEBI" id="CHEBI:24875"/>
    </ligand>
</feature>
<feature type="binding site" evidence="1">
    <location>
        <position position="217"/>
    </location>
    <ligand>
        <name>Fe cation</name>
        <dbReference type="ChEBI" id="CHEBI:24875"/>
    </ligand>
</feature>
<sequence>MASTLTVAALLALAPLIRHTGVGASPAYLVAGLLVGLPHGAVDHLVPGWSSAAARSPAARVAVPLGYAAVAVVILAGFRSAPGPALLAFLALSVAHFGAADEAFHAERDGRSVRYHPTGVLARGGPPVVVPLLVWPHTVDPLLAAVAPGVPALLTAGPRLLAAGCLLVAVALTAVRDLRAGRHLDAVEPVLLVALFATVPPALAVGAYFAAWHSARHVTRLLRAHPANRNDLAAGRWRAPLRRFARAAALPTLTAAAVPVVMAGWPGPGFDPLPGTVATLAALTVPHSAVVAWLDRRRPAAG</sequence>
<feature type="transmembrane region" description="Helical" evidence="1">
    <location>
        <begin position="190"/>
        <end position="211"/>
    </location>
</feature>
<keyword evidence="3" id="KW-1185">Reference proteome</keyword>
<reference evidence="3" key="1">
    <citation type="submission" date="2016-06" db="EMBL/GenBank/DDBJ databases">
        <authorList>
            <person name="Varghese N."/>
            <person name="Submissions Spin"/>
        </authorList>
    </citation>
    <scope>NUCLEOTIDE SEQUENCE [LARGE SCALE GENOMIC DNA]</scope>
    <source>
        <strain evidence="3">DSM 44830</strain>
    </source>
</reference>
<dbReference type="GO" id="GO:0010436">
    <property type="term" value="F:carotenoid dioxygenase activity"/>
    <property type="evidence" value="ECO:0007669"/>
    <property type="project" value="UniProtKB-UniRule"/>
</dbReference>
<dbReference type="RefSeq" id="WP_176730664.1">
    <property type="nucleotide sequence ID" value="NZ_FMCX01000003.1"/>
</dbReference>
<protein>
    <recommendedName>
        <fullName evidence="1">Probable beta-carotene 15,15'-dioxygenase</fullName>
        <ecNumber evidence="1">1.13.11.63</ecNumber>
    </recommendedName>
</protein>
<keyword evidence="1" id="KW-1133">Transmembrane helix</keyword>
<comment type="catalytic activity">
    <reaction evidence="1">
        <text>all-trans-beta-carotene + O2 = 2 all-trans-retinal</text>
        <dbReference type="Rhea" id="RHEA:32887"/>
        <dbReference type="ChEBI" id="CHEBI:15379"/>
        <dbReference type="ChEBI" id="CHEBI:17579"/>
        <dbReference type="ChEBI" id="CHEBI:17898"/>
        <dbReference type="EC" id="1.13.11.63"/>
    </reaction>
</comment>
<dbReference type="GO" id="GO:0004497">
    <property type="term" value="F:monooxygenase activity"/>
    <property type="evidence" value="ECO:0007669"/>
    <property type="project" value="UniProtKB-KW"/>
</dbReference>
<dbReference type="Proteomes" id="UP000199504">
    <property type="component" value="Unassembled WGS sequence"/>
</dbReference>
<keyword evidence="1" id="KW-0408">Iron</keyword>
<dbReference type="EC" id="1.13.11.63" evidence="1"/>
<dbReference type="Pfam" id="PF15461">
    <property type="entry name" value="BCD"/>
    <property type="match status" value="1"/>
</dbReference>
<evidence type="ECO:0000256" key="1">
    <source>
        <dbReference type="HAMAP-Rule" id="MF_02093"/>
    </source>
</evidence>
<proteinExistence type="inferred from homology"/>
<dbReference type="GO" id="GO:0005886">
    <property type="term" value="C:plasma membrane"/>
    <property type="evidence" value="ECO:0007669"/>
    <property type="project" value="UniProtKB-SubCell"/>
</dbReference>
<evidence type="ECO:0000313" key="2">
    <source>
        <dbReference type="EMBL" id="SCF14864.1"/>
    </source>
</evidence>
<dbReference type="AlphaFoldDB" id="A0A1C4Y2C2"/>
<keyword evidence="2" id="KW-0503">Monooxygenase</keyword>
<dbReference type="GO" id="GO:0016121">
    <property type="term" value="P:carotene catabolic process"/>
    <property type="evidence" value="ECO:0007669"/>
    <property type="project" value="UniProtKB-UniRule"/>
</dbReference>
<dbReference type="STRING" id="262898.GA0070564_103494"/>
<comment type="similarity">
    <text evidence="1">Belongs to the Brp/Blh beta-carotene diooxygenase family.</text>
</comment>
<evidence type="ECO:0000313" key="3">
    <source>
        <dbReference type="Proteomes" id="UP000199504"/>
    </source>
</evidence>
<keyword evidence="1" id="KW-0472">Membrane</keyword>
<comment type="cofactor">
    <cofactor evidence="1">
        <name>Fe(2+)</name>
        <dbReference type="ChEBI" id="CHEBI:29033"/>
    </cofactor>
</comment>
<dbReference type="HAMAP" id="MF_02093">
    <property type="entry name" value="Beta_carotene_diox"/>
    <property type="match status" value="1"/>
</dbReference>